<protein>
    <submittedName>
        <fullName evidence="1">Recombination endonuclease VII</fullName>
    </submittedName>
</protein>
<name>A0A8S5TJ90_9CAUD</name>
<keyword evidence="1" id="KW-0540">Nuclease</keyword>
<dbReference type="EMBL" id="BK032832">
    <property type="protein sequence ID" value="DAF63071.1"/>
    <property type="molecule type" value="Genomic_DNA"/>
</dbReference>
<proteinExistence type="predicted"/>
<keyword evidence="1" id="KW-0378">Hydrolase</keyword>
<evidence type="ECO:0000313" key="1">
    <source>
        <dbReference type="EMBL" id="DAF63071.1"/>
    </source>
</evidence>
<dbReference type="GO" id="GO:0004519">
    <property type="term" value="F:endonuclease activity"/>
    <property type="evidence" value="ECO:0007669"/>
    <property type="project" value="UniProtKB-KW"/>
</dbReference>
<sequence>MLLKNISKRLIVVEDKKIIPGYFAEVSDTYAAHPVVIDMIANKELEKVENCKDAATISEETGNGQGSEEVDFKDMKVSELETYASEHGIDLTGAKTKEEKIALIKANESN</sequence>
<keyword evidence="1" id="KW-0255">Endonuclease</keyword>
<accession>A0A8S5TJ90</accession>
<reference evidence="1" key="1">
    <citation type="journal article" date="2021" name="Proc. Natl. Acad. Sci. U.S.A.">
        <title>A Catalog of Tens of Thousands of Viruses from Human Metagenomes Reveals Hidden Associations with Chronic Diseases.</title>
        <authorList>
            <person name="Tisza M.J."/>
            <person name="Buck C.B."/>
        </authorList>
    </citation>
    <scope>NUCLEOTIDE SEQUENCE</scope>
    <source>
        <strain evidence="1">Ct9dX1</strain>
    </source>
</reference>
<organism evidence="1">
    <name type="scientific">Myoviridae sp. ct9dX1</name>
    <dbReference type="NCBI Taxonomy" id="2827665"/>
    <lineage>
        <taxon>Viruses</taxon>
        <taxon>Duplodnaviria</taxon>
        <taxon>Heunggongvirae</taxon>
        <taxon>Uroviricota</taxon>
        <taxon>Caudoviricetes</taxon>
    </lineage>
</organism>